<reference evidence="1" key="1">
    <citation type="submission" date="2023-04" db="EMBL/GenBank/DDBJ databases">
        <title>Draft Genome sequencing of Naganishia species isolated from polar environments using Oxford Nanopore Technology.</title>
        <authorList>
            <person name="Leo P."/>
            <person name="Venkateswaran K."/>
        </authorList>
    </citation>
    <scope>NUCLEOTIDE SEQUENCE</scope>
    <source>
        <strain evidence="1">MNA-CCFEE 5423</strain>
    </source>
</reference>
<accession>A0ACC2V5D1</accession>
<keyword evidence="2" id="KW-1185">Reference proteome</keyword>
<organism evidence="1 2">
    <name type="scientific">Naganishia friedmannii</name>
    <dbReference type="NCBI Taxonomy" id="89922"/>
    <lineage>
        <taxon>Eukaryota</taxon>
        <taxon>Fungi</taxon>
        <taxon>Dikarya</taxon>
        <taxon>Basidiomycota</taxon>
        <taxon>Agaricomycotina</taxon>
        <taxon>Tremellomycetes</taxon>
        <taxon>Filobasidiales</taxon>
        <taxon>Filobasidiaceae</taxon>
        <taxon>Naganishia</taxon>
    </lineage>
</organism>
<name>A0ACC2V5D1_9TREE</name>
<sequence>MKEPTTTAAAASSSTSASVDPQPLPRPKAIIIGAGVGGTATAARLSHAGFDVEVYEKNEESGGRCSLIRYQGWRFDQAVVERMR</sequence>
<protein>
    <submittedName>
        <fullName evidence="1">Uncharacterized protein</fullName>
    </submittedName>
</protein>
<proteinExistence type="predicted"/>
<gene>
    <name evidence="1" type="ORF">QFC21_006077</name>
</gene>
<dbReference type="Proteomes" id="UP001227268">
    <property type="component" value="Unassembled WGS sequence"/>
</dbReference>
<comment type="caution">
    <text evidence="1">The sequence shown here is derived from an EMBL/GenBank/DDBJ whole genome shotgun (WGS) entry which is preliminary data.</text>
</comment>
<dbReference type="EMBL" id="JASBWT010000026">
    <property type="protein sequence ID" value="KAJ9094251.1"/>
    <property type="molecule type" value="Genomic_DNA"/>
</dbReference>
<evidence type="ECO:0000313" key="2">
    <source>
        <dbReference type="Proteomes" id="UP001227268"/>
    </source>
</evidence>
<evidence type="ECO:0000313" key="1">
    <source>
        <dbReference type="EMBL" id="KAJ9094251.1"/>
    </source>
</evidence>